<reference evidence="3 4" key="2">
    <citation type="submission" date="2017-10" db="EMBL/GenBank/DDBJ databases">
        <title>Genome analyses suggest a sexual origin of heterokaryosis in a supposedly ancient asexual fungus.</title>
        <authorList>
            <person name="Corradi N."/>
            <person name="Sedzielewska K."/>
            <person name="Noel J."/>
            <person name="Charron P."/>
            <person name="Farinelli L."/>
            <person name="Marton T."/>
            <person name="Kruger M."/>
            <person name="Pelin A."/>
            <person name="Brachmann A."/>
            <person name="Corradi N."/>
        </authorList>
    </citation>
    <scope>NUCLEOTIDE SEQUENCE [LARGE SCALE GENOMIC DNA]</scope>
    <source>
        <strain evidence="3 4">A1</strain>
    </source>
</reference>
<proteinExistence type="predicted"/>
<evidence type="ECO:0000313" key="3">
    <source>
        <dbReference type="EMBL" id="PKC65481.1"/>
    </source>
</evidence>
<comment type="caution">
    <text evidence="3">The sequence shown here is derived from an EMBL/GenBank/DDBJ whole genome shotgun (WGS) entry which is preliminary data.</text>
</comment>
<dbReference type="Proteomes" id="UP000684084">
    <property type="component" value="Unassembled WGS sequence"/>
</dbReference>
<dbReference type="VEuPathDB" id="FungiDB:RhiirA1_460974"/>
<feature type="signal peptide" evidence="1">
    <location>
        <begin position="1"/>
        <end position="22"/>
    </location>
</feature>
<dbReference type="InterPro" id="IPR015915">
    <property type="entry name" value="Kelch-typ_b-propeller"/>
</dbReference>
<keyword evidence="1" id="KW-0732">Signal</keyword>
<dbReference type="AlphaFoldDB" id="A0A2I1EBG8"/>
<accession>A0A2I1EBG8</accession>
<gene>
    <name evidence="2" type="ORF">CHRIB12_LOCUS9066</name>
    <name evidence="3" type="ORF">RhiirA1_460974</name>
</gene>
<name>A0A2I1EBG8_9GLOM</name>
<evidence type="ECO:0000313" key="4">
    <source>
        <dbReference type="Proteomes" id="UP000232688"/>
    </source>
</evidence>
<dbReference type="EMBL" id="CAGKOT010000017">
    <property type="protein sequence ID" value="CAB5362390.1"/>
    <property type="molecule type" value="Genomic_DNA"/>
</dbReference>
<feature type="chain" id="PRO_5014165420" evidence="1">
    <location>
        <begin position="23"/>
        <end position="107"/>
    </location>
</feature>
<reference evidence="2" key="3">
    <citation type="submission" date="2020-05" db="EMBL/GenBank/DDBJ databases">
        <authorList>
            <person name="Rincon C."/>
            <person name="Sanders R I."/>
            <person name="Robbins C."/>
            <person name="Chaturvedi A."/>
        </authorList>
    </citation>
    <scope>NUCLEOTIDE SEQUENCE</scope>
    <source>
        <strain evidence="2">CHB12</strain>
    </source>
</reference>
<protein>
    <submittedName>
        <fullName evidence="3">Uncharacterized protein</fullName>
    </submittedName>
</protein>
<dbReference type="EMBL" id="LLXH01000537">
    <property type="protein sequence ID" value="PKC65481.1"/>
    <property type="molecule type" value="Genomic_DNA"/>
</dbReference>
<dbReference type="Proteomes" id="UP000232688">
    <property type="component" value="Unassembled WGS sequence"/>
</dbReference>
<dbReference type="OrthoDB" id="2442307at2759"/>
<evidence type="ECO:0000313" key="2">
    <source>
        <dbReference type="EMBL" id="CAB5362390.1"/>
    </source>
</evidence>
<sequence>MSKTLIYFKLWILLQLLFEINCQMTPYKPVVSSRNTATLIDNKLYILSGYDDSGTIPVGKEFFYLDLSVPFNTQNLLWHDLSNINIIQSIVGATSVNGGINNNTLIT</sequence>
<organism evidence="3 4">
    <name type="scientific">Rhizophagus irregularis</name>
    <dbReference type="NCBI Taxonomy" id="588596"/>
    <lineage>
        <taxon>Eukaryota</taxon>
        <taxon>Fungi</taxon>
        <taxon>Fungi incertae sedis</taxon>
        <taxon>Mucoromycota</taxon>
        <taxon>Glomeromycotina</taxon>
        <taxon>Glomeromycetes</taxon>
        <taxon>Glomerales</taxon>
        <taxon>Glomeraceae</taxon>
        <taxon>Rhizophagus</taxon>
    </lineage>
</organism>
<dbReference type="SUPFAM" id="SSF117281">
    <property type="entry name" value="Kelch motif"/>
    <property type="match status" value="1"/>
</dbReference>
<reference evidence="3 4" key="1">
    <citation type="submission" date="2017-10" db="EMBL/GenBank/DDBJ databases">
        <title>Extensive intraspecific genome diversity in a model arbuscular mycorrhizal fungus.</title>
        <authorList>
            <person name="Chen E.C.H."/>
            <person name="Morin E."/>
            <person name="Baudet D."/>
            <person name="Noel J."/>
            <person name="Ndikumana S."/>
            <person name="Charron P."/>
            <person name="St-Onge C."/>
            <person name="Giorgi J."/>
            <person name="Grigoriev I.V."/>
            <person name="Roux C."/>
            <person name="Martin F.M."/>
            <person name="Corradi N."/>
        </authorList>
    </citation>
    <scope>NUCLEOTIDE SEQUENCE [LARGE SCALE GENOMIC DNA]</scope>
    <source>
        <strain evidence="3 4">A1</strain>
    </source>
</reference>
<evidence type="ECO:0000256" key="1">
    <source>
        <dbReference type="SAM" id="SignalP"/>
    </source>
</evidence>